<name>A0A6J5P8E7_9CAUD</name>
<sequence>MNEQTKQWIDNATYEELLSKWRFAAVGDSMLRGETGKYYSDIMFEKRQQVDHVQASKNIGWKG</sequence>
<protein>
    <submittedName>
        <fullName evidence="1">Uncharacterized protein</fullName>
    </submittedName>
</protein>
<evidence type="ECO:0000313" key="4">
    <source>
        <dbReference type="EMBL" id="CAB4221548.1"/>
    </source>
</evidence>
<dbReference type="EMBL" id="LR797099">
    <property type="protein sequence ID" value="CAB4186844.1"/>
    <property type="molecule type" value="Genomic_DNA"/>
</dbReference>
<accession>A0A6J5P8E7</accession>
<evidence type="ECO:0000313" key="3">
    <source>
        <dbReference type="EMBL" id="CAB4186844.1"/>
    </source>
</evidence>
<dbReference type="EMBL" id="LR797502">
    <property type="protein sequence ID" value="CAB4221548.1"/>
    <property type="molecule type" value="Genomic_DNA"/>
</dbReference>
<evidence type="ECO:0000313" key="1">
    <source>
        <dbReference type="EMBL" id="CAB4163834.1"/>
    </source>
</evidence>
<dbReference type="EMBL" id="LR796758">
    <property type="protein sequence ID" value="CAB4163834.1"/>
    <property type="molecule type" value="Genomic_DNA"/>
</dbReference>
<dbReference type="EMBL" id="LR796776">
    <property type="protein sequence ID" value="CAB4165468.1"/>
    <property type="molecule type" value="Genomic_DNA"/>
</dbReference>
<gene>
    <name evidence="3" type="ORF">UFOVP1146_190</name>
    <name evidence="4" type="ORF">UFOVP1638_375</name>
    <name evidence="1" type="ORF">UFOVP812_103</name>
    <name evidence="2" type="ORF">UFOVP818_40</name>
</gene>
<proteinExistence type="predicted"/>
<organism evidence="1">
    <name type="scientific">uncultured Caudovirales phage</name>
    <dbReference type="NCBI Taxonomy" id="2100421"/>
    <lineage>
        <taxon>Viruses</taxon>
        <taxon>Duplodnaviria</taxon>
        <taxon>Heunggongvirae</taxon>
        <taxon>Uroviricota</taxon>
        <taxon>Caudoviricetes</taxon>
        <taxon>Peduoviridae</taxon>
        <taxon>Maltschvirus</taxon>
        <taxon>Maltschvirus maltsch</taxon>
    </lineage>
</organism>
<evidence type="ECO:0000313" key="2">
    <source>
        <dbReference type="EMBL" id="CAB4165468.1"/>
    </source>
</evidence>
<reference evidence="1" key="1">
    <citation type="submission" date="2020-04" db="EMBL/GenBank/DDBJ databases">
        <authorList>
            <person name="Chiriac C."/>
            <person name="Salcher M."/>
            <person name="Ghai R."/>
            <person name="Kavagutti S V."/>
        </authorList>
    </citation>
    <scope>NUCLEOTIDE SEQUENCE</scope>
</reference>